<evidence type="ECO:0000313" key="2">
    <source>
        <dbReference type="EMBL" id="PKU39017.1"/>
    </source>
</evidence>
<proteinExistence type="predicted"/>
<evidence type="ECO:0000256" key="1">
    <source>
        <dbReference type="SAM" id="MobiDB-lite"/>
    </source>
</evidence>
<sequence>MALLQLRQATHSHKSLLEGNRHRADTESVNSSLLQSPTGPKINASEGINRREKKARTLGRQDCFVFPKAKSLFIRRLLF</sequence>
<dbReference type="OrthoDB" id="9378301at2759"/>
<protein>
    <submittedName>
        <fullName evidence="2">Uncharacterized protein</fullName>
    </submittedName>
</protein>
<reference evidence="3" key="2">
    <citation type="submission" date="2017-12" db="EMBL/GenBank/DDBJ databases">
        <title>Genome sequence of the Bar-tailed Godwit (Limosa lapponica baueri).</title>
        <authorList>
            <person name="Lima N.C.B."/>
            <person name="Parody-Merino A.M."/>
            <person name="Battley P.F."/>
            <person name="Fidler A.E."/>
            <person name="Prosdocimi F."/>
        </authorList>
    </citation>
    <scope>NUCLEOTIDE SEQUENCE [LARGE SCALE GENOMIC DNA]</scope>
</reference>
<feature type="region of interest" description="Disordered" evidence="1">
    <location>
        <begin position="1"/>
        <end position="49"/>
    </location>
</feature>
<name>A0A2I0TYW1_LIMLA</name>
<accession>A0A2I0TYW1</accession>
<dbReference type="EMBL" id="KZ506595">
    <property type="protein sequence ID" value="PKU39017.1"/>
    <property type="molecule type" value="Genomic_DNA"/>
</dbReference>
<feature type="compositionally biased region" description="Polar residues" evidence="1">
    <location>
        <begin position="27"/>
        <end position="38"/>
    </location>
</feature>
<organism evidence="2 3">
    <name type="scientific">Limosa lapponica baueri</name>
    <dbReference type="NCBI Taxonomy" id="1758121"/>
    <lineage>
        <taxon>Eukaryota</taxon>
        <taxon>Metazoa</taxon>
        <taxon>Chordata</taxon>
        <taxon>Craniata</taxon>
        <taxon>Vertebrata</taxon>
        <taxon>Euteleostomi</taxon>
        <taxon>Archelosauria</taxon>
        <taxon>Archosauria</taxon>
        <taxon>Dinosauria</taxon>
        <taxon>Saurischia</taxon>
        <taxon>Theropoda</taxon>
        <taxon>Coelurosauria</taxon>
        <taxon>Aves</taxon>
        <taxon>Neognathae</taxon>
        <taxon>Neoaves</taxon>
        <taxon>Charadriiformes</taxon>
        <taxon>Scolopacidae</taxon>
        <taxon>Limosa</taxon>
    </lineage>
</organism>
<reference evidence="3" key="1">
    <citation type="submission" date="2017-11" db="EMBL/GenBank/DDBJ databases">
        <authorList>
            <person name="Lima N.C."/>
            <person name="Parody-Merino A.M."/>
            <person name="Battley P.F."/>
            <person name="Fidler A.E."/>
            <person name="Prosdocimi F."/>
        </authorList>
    </citation>
    <scope>NUCLEOTIDE SEQUENCE [LARGE SCALE GENOMIC DNA]</scope>
</reference>
<evidence type="ECO:0000313" key="3">
    <source>
        <dbReference type="Proteomes" id="UP000233556"/>
    </source>
</evidence>
<dbReference type="AlphaFoldDB" id="A0A2I0TYW1"/>
<dbReference type="Proteomes" id="UP000233556">
    <property type="component" value="Unassembled WGS sequence"/>
</dbReference>
<feature type="compositionally biased region" description="Basic and acidic residues" evidence="1">
    <location>
        <begin position="15"/>
        <end position="26"/>
    </location>
</feature>
<keyword evidence="3" id="KW-1185">Reference proteome</keyword>
<gene>
    <name evidence="2" type="ORF">llap_10681</name>
</gene>